<gene>
    <name evidence="2" type="ORF">DARMORV10_A06P07250.1</name>
</gene>
<accession>A0A816SL32</accession>
<sequence length="87" mass="9429">MGSGEFPGKGFRKAAYFCNLQIAEKNRSFLPPQDFHIGATQPDSYGVAKTHSRGCGDHFYYGGPGPLRSSSYQSDPLAFLSPVAQVI</sequence>
<dbReference type="AlphaFoldDB" id="A0A816SL32"/>
<dbReference type="PROSITE" id="PS52045">
    <property type="entry name" value="NEPROSIN_PEP_CD"/>
    <property type="match status" value="1"/>
</dbReference>
<protein>
    <submittedName>
        <fullName evidence="2">(rape) hypothetical protein</fullName>
    </submittedName>
</protein>
<proteinExistence type="predicted"/>
<evidence type="ECO:0000259" key="1">
    <source>
        <dbReference type="PROSITE" id="PS52045"/>
    </source>
</evidence>
<reference evidence="2" key="1">
    <citation type="submission" date="2021-01" db="EMBL/GenBank/DDBJ databases">
        <authorList>
            <consortium name="Genoscope - CEA"/>
            <person name="William W."/>
        </authorList>
    </citation>
    <scope>NUCLEOTIDE SEQUENCE</scope>
</reference>
<evidence type="ECO:0000313" key="2">
    <source>
        <dbReference type="EMBL" id="CAF2082429.1"/>
    </source>
</evidence>
<dbReference type="Pfam" id="PF03080">
    <property type="entry name" value="Neprosin"/>
    <property type="match status" value="1"/>
</dbReference>
<feature type="domain" description="Neprosin PEP catalytic" evidence="1">
    <location>
        <begin position="1"/>
        <end position="70"/>
    </location>
</feature>
<dbReference type="EMBL" id="HG994360">
    <property type="protein sequence ID" value="CAF2082429.1"/>
    <property type="molecule type" value="Genomic_DNA"/>
</dbReference>
<organism evidence="2">
    <name type="scientific">Brassica napus</name>
    <name type="common">Rape</name>
    <dbReference type="NCBI Taxonomy" id="3708"/>
    <lineage>
        <taxon>Eukaryota</taxon>
        <taxon>Viridiplantae</taxon>
        <taxon>Streptophyta</taxon>
        <taxon>Embryophyta</taxon>
        <taxon>Tracheophyta</taxon>
        <taxon>Spermatophyta</taxon>
        <taxon>Magnoliopsida</taxon>
        <taxon>eudicotyledons</taxon>
        <taxon>Gunneridae</taxon>
        <taxon>Pentapetalae</taxon>
        <taxon>rosids</taxon>
        <taxon>malvids</taxon>
        <taxon>Brassicales</taxon>
        <taxon>Brassicaceae</taxon>
        <taxon>Brassiceae</taxon>
        <taxon>Brassica</taxon>
    </lineage>
</organism>
<dbReference type="InterPro" id="IPR004314">
    <property type="entry name" value="Neprosin"/>
</dbReference>
<name>A0A816SL32_BRANA</name>
<dbReference type="Proteomes" id="UP001295469">
    <property type="component" value="Chromosome A06"/>
</dbReference>